<dbReference type="GO" id="GO:0019556">
    <property type="term" value="P:L-histidine catabolic process to glutamate and formamide"/>
    <property type="evidence" value="ECO:0007669"/>
    <property type="project" value="UniProtKB-UniRule"/>
</dbReference>
<feature type="binding site" evidence="5 7">
    <location>
        <position position="158"/>
    </location>
    <ligand>
        <name>Mn(2+)</name>
        <dbReference type="ChEBI" id="CHEBI:29035"/>
        <label>1</label>
    </ligand>
</feature>
<dbReference type="GO" id="GO:0019557">
    <property type="term" value="P:L-histidine catabolic process to glutamate and formate"/>
    <property type="evidence" value="ECO:0007669"/>
    <property type="project" value="UniProtKB-UniPathway"/>
</dbReference>
<feature type="binding site" evidence="5">
    <location>
        <position position="245"/>
    </location>
    <ligand>
        <name>Mn(2+)</name>
        <dbReference type="ChEBI" id="CHEBI:29035"/>
        <label>2</label>
    </ligand>
</feature>
<evidence type="ECO:0000256" key="6">
    <source>
        <dbReference type="NCBIfam" id="TIGR01227"/>
    </source>
</evidence>
<comment type="cofactor">
    <cofactor evidence="5 7">
        <name>Mn(2+)</name>
        <dbReference type="ChEBI" id="CHEBI:29035"/>
    </cofactor>
    <text evidence="5 7">Binds 2 manganese ions per subunit.</text>
</comment>
<keyword evidence="4 5" id="KW-0464">Manganese</keyword>
<dbReference type="PROSITE" id="PS51409">
    <property type="entry name" value="ARGINASE_2"/>
    <property type="match status" value="1"/>
</dbReference>
<evidence type="ECO:0000256" key="5">
    <source>
        <dbReference type="HAMAP-Rule" id="MF_00737"/>
    </source>
</evidence>
<name>A0A161RDM0_9BACL</name>
<feature type="binding site" evidence="7">
    <location>
        <position position="160"/>
    </location>
    <ligand>
        <name>Mn(2+)</name>
        <dbReference type="ChEBI" id="CHEBI:29035"/>
        <label>1</label>
    </ligand>
</feature>
<accession>A0A161RDM0</accession>
<dbReference type="EMBL" id="LQNT01000010">
    <property type="protein sequence ID" value="KZE37722.1"/>
    <property type="molecule type" value="Genomic_DNA"/>
</dbReference>
<dbReference type="AlphaFoldDB" id="A0A161RDM0"/>
<keyword evidence="3 5" id="KW-0369">Histidine metabolism</keyword>
<dbReference type="InterPro" id="IPR023696">
    <property type="entry name" value="Ureohydrolase_dom_sf"/>
</dbReference>
<feature type="binding site" evidence="5">
    <location>
        <position position="158"/>
    </location>
    <ligand>
        <name>Mn(2+)</name>
        <dbReference type="ChEBI" id="CHEBI:29035"/>
        <label>2</label>
    </ligand>
</feature>
<dbReference type="SUPFAM" id="SSF52768">
    <property type="entry name" value="Arginase/deacetylase"/>
    <property type="match status" value="1"/>
</dbReference>
<dbReference type="InterPro" id="IPR005923">
    <property type="entry name" value="HutG"/>
</dbReference>
<feature type="binding site" evidence="5">
    <location>
        <position position="243"/>
    </location>
    <ligand>
        <name>Mn(2+)</name>
        <dbReference type="ChEBI" id="CHEBI:29035"/>
        <label>2</label>
    </ligand>
</feature>
<dbReference type="GO" id="GO:0033389">
    <property type="term" value="P:putrescine biosynthetic process from arginine, via agmatine"/>
    <property type="evidence" value="ECO:0007669"/>
    <property type="project" value="TreeGrafter"/>
</dbReference>
<dbReference type="HAMAP" id="MF_00737">
    <property type="entry name" value="Formimidoylglutam"/>
    <property type="match status" value="1"/>
</dbReference>
<keyword evidence="1 5" id="KW-0479">Metal-binding</keyword>
<feature type="binding site" evidence="5 7">
    <location>
        <position position="162"/>
    </location>
    <ligand>
        <name>Mn(2+)</name>
        <dbReference type="ChEBI" id="CHEBI:29035"/>
        <label>1</label>
    </ligand>
</feature>
<dbReference type="Pfam" id="PF00491">
    <property type="entry name" value="Arginase"/>
    <property type="match status" value="1"/>
</dbReference>
<dbReference type="EC" id="3.5.3.8" evidence="5 6"/>
<dbReference type="NCBIfam" id="TIGR01227">
    <property type="entry name" value="hutG"/>
    <property type="match status" value="1"/>
</dbReference>
<organism evidence="9 10">
    <name type="scientific">Bhargavaea cecembensis</name>
    <dbReference type="NCBI Taxonomy" id="394098"/>
    <lineage>
        <taxon>Bacteria</taxon>
        <taxon>Bacillati</taxon>
        <taxon>Bacillota</taxon>
        <taxon>Bacilli</taxon>
        <taxon>Bacillales</taxon>
        <taxon>Caryophanaceae</taxon>
        <taxon>Bhargavaea</taxon>
    </lineage>
</organism>
<feature type="binding site" evidence="5 7">
    <location>
        <position position="132"/>
    </location>
    <ligand>
        <name>Mn(2+)</name>
        <dbReference type="ChEBI" id="CHEBI:29035"/>
        <label>1</label>
    </ligand>
</feature>
<dbReference type="Gene3D" id="3.40.800.10">
    <property type="entry name" value="Ureohydrolase domain"/>
    <property type="match status" value="1"/>
</dbReference>
<dbReference type="Proteomes" id="UP000076490">
    <property type="component" value="Unassembled WGS sequence"/>
</dbReference>
<dbReference type="PIRSF" id="PIRSF036979">
    <property type="entry name" value="Arginase"/>
    <property type="match status" value="1"/>
</dbReference>
<reference evidence="9 10" key="1">
    <citation type="submission" date="2016-01" db="EMBL/GenBank/DDBJ databases">
        <title>Whole genome sequencing of Bhargavaea cecembensis T14.</title>
        <authorList>
            <person name="Hong K.W."/>
        </authorList>
    </citation>
    <scope>NUCLEOTIDE SEQUENCE [LARGE SCALE GENOMIC DNA]</scope>
    <source>
        <strain evidence="9 10">T14</strain>
    </source>
</reference>
<evidence type="ECO:0000256" key="3">
    <source>
        <dbReference type="ARBA" id="ARBA00022808"/>
    </source>
</evidence>
<dbReference type="GO" id="GO:0008783">
    <property type="term" value="F:agmatinase activity"/>
    <property type="evidence" value="ECO:0007669"/>
    <property type="project" value="TreeGrafter"/>
</dbReference>
<dbReference type="PANTHER" id="PTHR11358">
    <property type="entry name" value="ARGINASE/AGMATINASE"/>
    <property type="match status" value="1"/>
</dbReference>
<dbReference type="PANTHER" id="PTHR11358:SF35">
    <property type="entry name" value="FORMIMIDOYLGLUTAMASE"/>
    <property type="match status" value="1"/>
</dbReference>
<evidence type="ECO:0000313" key="10">
    <source>
        <dbReference type="Proteomes" id="UP000076490"/>
    </source>
</evidence>
<comment type="function">
    <text evidence="5">Catalyzes the conversion of N-formimidoyl-L-glutamate to L-glutamate and formamide.</text>
</comment>
<feature type="binding site" evidence="5">
    <location>
        <position position="160"/>
    </location>
    <ligand>
        <name>Mn(2+)</name>
        <dbReference type="ChEBI" id="CHEBI:29035"/>
        <label>2</label>
    </ligand>
</feature>
<proteinExistence type="inferred from homology"/>
<dbReference type="CDD" id="cd09988">
    <property type="entry name" value="Formimidoylglutamase"/>
    <property type="match status" value="1"/>
</dbReference>
<dbReference type="InterPro" id="IPR006035">
    <property type="entry name" value="Ureohydrolase"/>
</dbReference>
<evidence type="ECO:0000256" key="2">
    <source>
        <dbReference type="ARBA" id="ARBA00022801"/>
    </source>
</evidence>
<evidence type="ECO:0000256" key="1">
    <source>
        <dbReference type="ARBA" id="ARBA00022723"/>
    </source>
</evidence>
<dbReference type="GO" id="GO:0030145">
    <property type="term" value="F:manganese ion binding"/>
    <property type="evidence" value="ECO:0007669"/>
    <property type="project" value="UniProtKB-UniRule"/>
</dbReference>
<evidence type="ECO:0000256" key="8">
    <source>
        <dbReference type="PROSITE-ProRule" id="PRU00742"/>
    </source>
</evidence>
<dbReference type="OrthoDB" id="9788689at2"/>
<comment type="catalytic activity">
    <reaction evidence="5">
        <text>N-formimidoyl-L-glutamate + H2O = formamide + L-glutamate</text>
        <dbReference type="Rhea" id="RHEA:22492"/>
        <dbReference type="ChEBI" id="CHEBI:15377"/>
        <dbReference type="ChEBI" id="CHEBI:16397"/>
        <dbReference type="ChEBI" id="CHEBI:29985"/>
        <dbReference type="ChEBI" id="CHEBI:58928"/>
        <dbReference type="EC" id="3.5.3.8"/>
    </reaction>
</comment>
<feature type="binding site" evidence="7">
    <location>
        <position position="245"/>
    </location>
    <ligand>
        <name>Mn(2+)</name>
        <dbReference type="ChEBI" id="CHEBI:29035"/>
        <label>1</label>
    </ligand>
</feature>
<gene>
    <name evidence="5" type="primary">hutG</name>
    <name evidence="9" type="ORF">AV656_09310</name>
</gene>
<evidence type="ECO:0000256" key="4">
    <source>
        <dbReference type="ARBA" id="ARBA00023211"/>
    </source>
</evidence>
<keyword evidence="2 5" id="KW-0378">Hydrolase</keyword>
<protein>
    <recommendedName>
        <fullName evidence="5 6">Formimidoylglutamase</fullName>
        <ecNumber evidence="5 6">3.5.3.8</ecNumber>
    </recommendedName>
    <alternativeName>
        <fullName evidence="5">Formiminoglutamase</fullName>
    </alternativeName>
    <alternativeName>
        <fullName evidence="5">Formiminoglutamate hydrolase</fullName>
    </alternativeName>
</protein>
<comment type="pathway">
    <text evidence="5">Amino-acid degradation; L-histidine degradation into L-glutamate; L-glutamate from N-formimidoyl-L-glutamate (hydrolase route): step 1/1.</text>
</comment>
<comment type="caution">
    <text evidence="9">The sequence shown here is derived from an EMBL/GenBank/DDBJ whole genome shotgun (WGS) entry which is preliminary data.</text>
</comment>
<sequence length="318" mass="34991">MVAMFKESDFNIWAGRIDSDSDPESFRYHQVIRQATEHKGNQKDQVPVALIGFECDEGVRRNKGRLGARKAPDAIRKQLASMPWRAGDHDLFDAGTVSCVGEKLEAAQKELGEHLANVLDAGSHAVIIGGGHETLYGHYLGIRRHAGEDAVIGLVNVDAHFDLRNYDEQPSSGTMFKQILDHDPNAKYFVCGIQEYGNTTELFSRAETLGVTYMMEEETTMETCRKPLDEFVDSCDVVLLTLCMDVISAADAPGVSAPSVFGLDPKTVRELIRYICANPKTTSFNISEVNPDLDEGGRTVRLGASFVNEAVMAFKKGV</sequence>
<comment type="similarity">
    <text evidence="5 8">Belongs to the arginase family.</text>
</comment>
<dbReference type="GO" id="GO:0050415">
    <property type="term" value="F:formimidoylglutamase activity"/>
    <property type="evidence" value="ECO:0007669"/>
    <property type="project" value="UniProtKB-UniRule"/>
</dbReference>
<feature type="binding site" evidence="5 7">
    <location>
        <position position="243"/>
    </location>
    <ligand>
        <name>Mn(2+)</name>
        <dbReference type="ChEBI" id="CHEBI:29035"/>
        <label>1</label>
    </ligand>
</feature>
<dbReference type="UniPathway" id="UPA00379">
    <property type="reaction ID" value="UER00552"/>
</dbReference>
<evidence type="ECO:0000256" key="7">
    <source>
        <dbReference type="PIRSR" id="PIRSR036979-1"/>
    </source>
</evidence>
<evidence type="ECO:0000313" key="9">
    <source>
        <dbReference type="EMBL" id="KZE37722.1"/>
    </source>
</evidence>